<feature type="region of interest" description="Disordered" evidence="1">
    <location>
        <begin position="1"/>
        <end position="29"/>
    </location>
</feature>
<name>A0AAD1J0D8_MYCMB</name>
<protein>
    <submittedName>
        <fullName evidence="2">Uncharacterized protein</fullName>
    </submittedName>
</protein>
<evidence type="ECO:0000313" key="2">
    <source>
        <dbReference type="EMBL" id="BBZ63463.1"/>
    </source>
</evidence>
<dbReference type="AlphaFoldDB" id="A0AAD1J0D8"/>
<keyword evidence="3" id="KW-1185">Reference proteome</keyword>
<dbReference type="Proteomes" id="UP000466039">
    <property type="component" value="Chromosome"/>
</dbReference>
<accession>A0AAD1J0D8</accession>
<gene>
    <name evidence="2" type="ORF">MMON_47640</name>
</gene>
<reference evidence="2 3" key="1">
    <citation type="journal article" date="2019" name="Emerg. Microbes Infect.">
        <title>Comprehensive subspecies identification of 175 nontuberculous mycobacteria species based on 7547 genomic profiles.</title>
        <authorList>
            <person name="Matsumoto Y."/>
            <person name="Kinjo T."/>
            <person name="Motooka D."/>
            <person name="Nabeya D."/>
            <person name="Jung N."/>
            <person name="Uechi K."/>
            <person name="Horii T."/>
            <person name="Iida T."/>
            <person name="Fujita J."/>
            <person name="Nakamura S."/>
        </authorList>
    </citation>
    <scope>NUCLEOTIDE SEQUENCE [LARGE SCALE GENOMIC DNA]</scope>
    <source>
        <strain evidence="2 3">JCM 15658</strain>
    </source>
</reference>
<organism evidence="2 3">
    <name type="scientific">Mycolicibacterium monacense</name>
    <name type="common">Mycobacterium monacense</name>
    <dbReference type="NCBI Taxonomy" id="85693"/>
    <lineage>
        <taxon>Bacteria</taxon>
        <taxon>Bacillati</taxon>
        <taxon>Actinomycetota</taxon>
        <taxon>Actinomycetes</taxon>
        <taxon>Mycobacteriales</taxon>
        <taxon>Mycobacteriaceae</taxon>
        <taxon>Mycolicibacterium</taxon>
    </lineage>
</organism>
<evidence type="ECO:0000313" key="3">
    <source>
        <dbReference type="Proteomes" id="UP000466039"/>
    </source>
</evidence>
<evidence type="ECO:0000256" key="1">
    <source>
        <dbReference type="SAM" id="MobiDB-lite"/>
    </source>
</evidence>
<sequence length="116" mass="11928">MPPGGRQRATHGVTPIAPDECPHPGGVGERTIVDEVHATPTPTPLARTNLPVDGVLVESGPPGLVEVYDTVVSTKVIREHMSKDGAGGRTVPAEVISACAVAPSATQHAEIATRRG</sequence>
<proteinExistence type="predicted"/>
<dbReference type="EMBL" id="AP022617">
    <property type="protein sequence ID" value="BBZ63463.1"/>
    <property type="molecule type" value="Genomic_DNA"/>
</dbReference>